<keyword evidence="3 10" id="KW-0812">Transmembrane</keyword>
<dbReference type="InterPro" id="IPR005282">
    <property type="entry name" value="LC_transporter"/>
</dbReference>
<sequence length="598" mass="67482">MGKMLLSMISVSFDILFMCQRFLLYPSAKAMIPRKLSKESSEPLLQSSDHAVHENWESGGEREGMASWNSIPLEIIYEVMGWAAFVSWSVSFYPQVVLNFRRKSVVGLNFDFVVLNLTKHSSYLIYNATLYFSSAVQKQYFEKYGEKQMIPVAANDVAFSIHAVLLTAITLYQILIYERGNQKVSKISIGIVAAVWLGAAVCVFLALPSHSWLWLISIFNSIQVFMTCIKYIPQAVMNFLRKSTDGFSIGNILLDFSGGVANYAQMAMQSIDQDSWVNFYGNIGKTLLSLISIFFDLLFMGQHFVLYRGKKALISPKIINKESTEPLVKSSDDSVSENGNKNKHVKANELSILSMAWPTRNIYPPNDTVLPKFSFALYNQKQNVNPSIIFFISPHPNLSTMKREGRQHGMVRTYRILPEPLNPRPATRHINKFESPPTAGLFTKVPTKPTNHSKFTGKCGKSKCTGCHIHPASKAKEKTKGNQKLKSSDVLSNHRLVTWRVVDGQTGLNNQLGLSATEMLDHLSNDYENDHDDGNDGHEIHGYAIGYYDDGNDDRTVENYVDDVDHHGDYEVMGFFNVDYVVDHQIEEDDGWCLVPQT</sequence>
<dbReference type="AlphaFoldDB" id="A0A498HEY9"/>
<name>A0A498HEY9_MALDO</name>
<keyword evidence="4" id="KW-0677">Repeat</keyword>
<accession>A0A498HEY9</accession>
<evidence type="ECO:0000256" key="1">
    <source>
        <dbReference type="ARBA" id="ARBA00004155"/>
    </source>
</evidence>
<evidence type="ECO:0000256" key="10">
    <source>
        <dbReference type="SAM" id="Phobius"/>
    </source>
</evidence>
<gene>
    <name evidence="11" type="ORF">DVH24_037353</name>
</gene>
<dbReference type="GO" id="GO:0015184">
    <property type="term" value="F:L-cystine transmembrane transporter activity"/>
    <property type="evidence" value="ECO:0007669"/>
    <property type="project" value="TreeGrafter"/>
</dbReference>
<evidence type="ECO:0000256" key="6">
    <source>
        <dbReference type="ARBA" id="ARBA00023136"/>
    </source>
</evidence>
<reference evidence="11 12" key="1">
    <citation type="submission" date="2018-10" db="EMBL/GenBank/DDBJ databases">
        <title>A high-quality apple genome assembly.</title>
        <authorList>
            <person name="Hu J."/>
        </authorList>
    </citation>
    <scope>NUCLEOTIDE SEQUENCE [LARGE SCALE GENOMIC DNA]</scope>
    <source>
        <strain evidence="12">cv. HFTH1</strain>
        <tissue evidence="11">Young leaf</tissue>
    </source>
</reference>
<keyword evidence="5 10" id="KW-1133">Transmembrane helix</keyword>
<feature type="transmembrane region" description="Helical" evidence="10">
    <location>
        <begin position="187"/>
        <end position="206"/>
    </location>
</feature>
<comment type="caution">
    <text evidence="11">The sequence shown here is derived from an EMBL/GenBank/DDBJ whole genome shotgun (WGS) entry which is preliminary data.</text>
</comment>
<protein>
    <recommendedName>
        <fullName evidence="8">Cystinosin homolog</fullName>
    </recommendedName>
</protein>
<evidence type="ECO:0000256" key="7">
    <source>
        <dbReference type="ARBA" id="ARBA00023228"/>
    </source>
</evidence>
<dbReference type="PANTHER" id="PTHR13131:SF5">
    <property type="entry name" value="CYSTINOSIN"/>
    <property type="match status" value="1"/>
</dbReference>
<evidence type="ECO:0000256" key="3">
    <source>
        <dbReference type="ARBA" id="ARBA00022692"/>
    </source>
</evidence>
<organism evidence="11 12">
    <name type="scientific">Malus domestica</name>
    <name type="common">Apple</name>
    <name type="synonym">Pyrus malus</name>
    <dbReference type="NCBI Taxonomy" id="3750"/>
    <lineage>
        <taxon>Eukaryota</taxon>
        <taxon>Viridiplantae</taxon>
        <taxon>Streptophyta</taxon>
        <taxon>Embryophyta</taxon>
        <taxon>Tracheophyta</taxon>
        <taxon>Spermatophyta</taxon>
        <taxon>Magnoliopsida</taxon>
        <taxon>eudicotyledons</taxon>
        <taxon>Gunneridae</taxon>
        <taxon>Pentapetalae</taxon>
        <taxon>rosids</taxon>
        <taxon>fabids</taxon>
        <taxon>Rosales</taxon>
        <taxon>Rosaceae</taxon>
        <taxon>Amygdaloideae</taxon>
        <taxon>Maleae</taxon>
        <taxon>Malus</taxon>
    </lineage>
</organism>
<dbReference type="InterPro" id="IPR006603">
    <property type="entry name" value="PQ-loop_rpt"/>
</dbReference>
<keyword evidence="7" id="KW-0458">Lysosome</keyword>
<evidence type="ECO:0000256" key="8">
    <source>
        <dbReference type="ARBA" id="ARBA00074957"/>
    </source>
</evidence>
<dbReference type="Gene3D" id="1.20.1280.290">
    <property type="match status" value="1"/>
</dbReference>
<dbReference type="PANTHER" id="PTHR13131">
    <property type="entry name" value="CYSTINOSIN"/>
    <property type="match status" value="1"/>
</dbReference>
<dbReference type="EMBL" id="RDQH01000343">
    <property type="protein sequence ID" value="RXH69569.1"/>
    <property type="molecule type" value="Genomic_DNA"/>
</dbReference>
<dbReference type="GO" id="GO:0005765">
    <property type="term" value="C:lysosomal membrane"/>
    <property type="evidence" value="ECO:0007669"/>
    <property type="project" value="UniProtKB-SubCell"/>
</dbReference>
<feature type="transmembrane region" description="Helical" evidence="10">
    <location>
        <begin position="157"/>
        <end position="175"/>
    </location>
</feature>
<evidence type="ECO:0000313" key="12">
    <source>
        <dbReference type="Proteomes" id="UP000290289"/>
    </source>
</evidence>
<feature type="region of interest" description="Disordered" evidence="9">
    <location>
        <begin position="433"/>
        <end position="455"/>
    </location>
</feature>
<feature type="transmembrane region" description="Helical" evidence="10">
    <location>
        <begin position="286"/>
        <end position="307"/>
    </location>
</feature>
<evidence type="ECO:0000256" key="2">
    <source>
        <dbReference type="ARBA" id="ARBA00022448"/>
    </source>
</evidence>
<dbReference type="SMART" id="SM00679">
    <property type="entry name" value="CTNS"/>
    <property type="match status" value="2"/>
</dbReference>
<evidence type="ECO:0000256" key="9">
    <source>
        <dbReference type="SAM" id="MobiDB-lite"/>
    </source>
</evidence>
<evidence type="ECO:0000313" key="11">
    <source>
        <dbReference type="EMBL" id="RXH69569.1"/>
    </source>
</evidence>
<dbReference type="STRING" id="3750.A0A498HEY9"/>
<keyword evidence="6 10" id="KW-0472">Membrane</keyword>
<keyword evidence="12" id="KW-1185">Reference proteome</keyword>
<dbReference type="Pfam" id="PF04193">
    <property type="entry name" value="PQ-loop"/>
    <property type="match status" value="2"/>
</dbReference>
<proteinExistence type="predicted"/>
<dbReference type="NCBIfam" id="TIGR00951">
    <property type="entry name" value="2A43"/>
    <property type="match status" value="1"/>
</dbReference>
<evidence type="ECO:0000256" key="4">
    <source>
        <dbReference type="ARBA" id="ARBA00022737"/>
    </source>
</evidence>
<keyword evidence="2" id="KW-0813">Transport</keyword>
<dbReference type="FunFam" id="1.20.1280.290:FF:000018">
    <property type="entry name" value="Cystinosin homolog"/>
    <property type="match status" value="1"/>
</dbReference>
<evidence type="ECO:0000256" key="5">
    <source>
        <dbReference type="ARBA" id="ARBA00022989"/>
    </source>
</evidence>
<comment type="subcellular location">
    <subcellularLocation>
        <location evidence="1">Lysosome membrane</location>
        <topology evidence="1">Multi-pass membrane protein</topology>
    </subcellularLocation>
</comment>
<feature type="transmembrane region" description="Helical" evidence="10">
    <location>
        <begin position="212"/>
        <end position="232"/>
    </location>
</feature>
<dbReference type="Proteomes" id="UP000290289">
    <property type="component" value="Chromosome 17"/>
</dbReference>